<dbReference type="EMBL" id="RHLC01000026">
    <property type="protein sequence ID" value="TPP46236.1"/>
    <property type="molecule type" value="Genomic_DNA"/>
</dbReference>
<comment type="subcellular location">
    <subcellularLocation>
        <location evidence="1">Membrane</location>
        <topology evidence="1">Multi-pass membrane protein</topology>
    </subcellularLocation>
</comment>
<feature type="compositionally biased region" description="Basic and acidic residues" evidence="13">
    <location>
        <begin position="1"/>
        <end position="10"/>
    </location>
</feature>
<evidence type="ECO:0000259" key="15">
    <source>
        <dbReference type="PROSITE" id="PS50255"/>
    </source>
</evidence>
<evidence type="ECO:0000313" key="16">
    <source>
        <dbReference type="EMBL" id="TPP46236.1"/>
    </source>
</evidence>
<dbReference type="PROSITE" id="PS00476">
    <property type="entry name" value="FATTY_ACID_DESATUR_1"/>
    <property type="match status" value="1"/>
</dbReference>
<gene>
    <name evidence="16" type="ORF">CGC21_4675</name>
</gene>
<evidence type="ECO:0000256" key="10">
    <source>
        <dbReference type="ARBA" id="ARBA00023098"/>
    </source>
</evidence>
<keyword evidence="4 14" id="KW-0812">Transmembrane</keyword>
<dbReference type="VEuPathDB" id="TriTrypDB:LdBPK_140530.1"/>
<dbReference type="SMART" id="SM01117">
    <property type="entry name" value="Cyt-b5"/>
    <property type="match status" value="1"/>
</dbReference>
<evidence type="ECO:0000256" key="13">
    <source>
        <dbReference type="SAM" id="MobiDB-lite"/>
    </source>
</evidence>
<evidence type="ECO:0000256" key="1">
    <source>
        <dbReference type="ARBA" id="ARBA00004141"/>
    </source>
</evidence>
<evidence type="ECO:0000256" key="2">
    <source>
        <dbReference type="ARBA" id="ARBA00009295"/>
    </source>
</evidence>
<dbReference type="SUPFAM" id="SSF55856">
    <property type="entry name" value="Cytochrome b5-like heme/steroid binding domain"/>
    <property type="match status" value="1"/>
</dbReference>
<evidence type="ECO:0000256" key="4">
    <source>
        <dbReference type="ARBA" id="ARBA00022692"/>
    </source>
</evidence>
<evidence type="ECO:0000256" key="11">
    <source>
        <dbReference type="ARBA" id="ARBA00023136"/>
    </source>
</evidence>
<evidence type="ECO:0000256" key="5">
    <source>
        <dbReference type="ARBA" id="ARBA00022723"/>
    </source>
</evidence>
<dbReference type="PANTHER" id="PTHR11351">
    <property type="entry name" value="ACYL-COA DESATURASE"/>
    <property type="match status" value="1"/>
</dbReference>
<organism evidence="16 17">
    <name type="scientific">Leishmania donovani</name>
    <dbReference type="NCBI Taxonomy" id="5661"/>
    <lineage>
        <taxon>Eukaryota</taxon>
        <taxon>Discoba</taxon>
        <taxon>Euglenozoa</taxon>
        <taxon>Kinetoplastea</taxon>
        <taxon>Metakinetoplastina</taxon>
        <taxon>Trypanosomatida</taxon>
        <taxon>Trypanosomatidae</taxon>
        <taxon>Leishmaniinae</taxon>
        <taxon>Leishmania</taxon>
    </lineage>
</organism>
<dbReference type="GO" id="GO:0004768">
    <property type="term" value="F:stearoyl-CoA 9-desaturase activity"/>
    <property type="evidence" value="ECO:0007669"/>
    <property type="project" value="TreeGrafter"/>
</dbReference>
<dbReference type="GO" id="GO:0005789">
    <property type="term" value="C:endoplasmic reticulum membrane"/>
    <property type="evidence" value="ECO:0007669"/>
    <property type="project" value="TreeGrafter"/>
</dbReference>
<evidence type="ECO:0000256" key="7">
    <source>
        <dbReference type="ARBA" id="ARBA00022989"/>
    </source>
</evidence>
<feature type="transmembrane region" description="Helical" evidence="14">
    <location>
        <begin position="219"/>
        <end position="239"/>
    </location>
</feature>
<feature type="region of interest" description="Disordered" evidence="13">
    <location>
        <begin position="1"/>
        <end position="28"/>
    </location>
</feature>
<dbReference type="PROSITE" id="PS50255">
    <property type="entry name" value="CYTOCHROME_B5_2"/>
    <property type="match status" value="1"/>
</dbReference>
<dbReference type="InterPro" id="IPR001522">
    <property type="entry name" value="FADS-1_CS"/>
</dbReference>
<dbReference type="PRINTS" id="PR00075">
    <property type="entry name" value="FACDDSATRASE"/>
</dbReference>
<dbReference type="VEuPathDB" id="TriTrypDB:LdCL_140010600"/>
<dbReference type="FunFam" id="3.10.120.10:FF:000033">
    <property type="entry name" value="Stearic acid desaturase, putative"/>
    <property type="match status" value="1"/>
</dbReference>
<feature type="transmembrane region" description="Helical" evidence="14">
    <location>
        <begin position="188"/>
        <end position="207"/>
    </location>
</feature>
<keyword evidence="11 14" id="KW-0472">Membrane</keyword>
<name>A0A504XBA6_LEIDO</name>
<keyword evidence="9" id="KW-0408">Iron</keyword>
<dbReference type="InterPro" id="IPR005804">
    <property type="entry name" value="FA_desaturase_dom"/>
</dbReference>
<dbReference type="InterPro" id="IPR015876">
    <property type="entry name" value="Acyl-CoA_DS"/>
</dbReference>
<dbReference type="VEuPathDB" id="TriTrypDB:LDHU3_14.0730"/>
<evidence type="ECO:0000256" key="3">
    <source>
        <dbReference type="ARBA" id="ARBA00022516"/>
    </source>
</evidence>
<keyword evidence="6" id="KW-0276">Fatty acid metabolism</keyword>
<dbReference type="GO" id="GO:0005506">
    <property type="term" value="F:iron ion binding"/>
    <property type="evidence" value="ECO:0007669"/>
    <property type="project" value="TreeGrafter"/>
</dbReference>
<feature type="transmembrane region" description="Helical" evidence="14">
    <location>
        <begin position="299"/>
        <end position="320"/>
    </location>
</feature>
<dbReference type="VEuPathDB" id="TriTrypDB:LdBPK_140520.1"/>
<dbReference type="VEuPathDB" id="TriTrypDB:LdCL_140010700"/>
<proteinExistence type="inferred from homology"/>
<comment type="caution">
    <text evidence="16">The sequence shown here is derived from an EMBL/GenBank/DDBJ whole genome shotgun (WGS) entry which is preliminary data.</text>
</comment>
<reference evidence="17" key="1">
    <citation type="submission" date="2019-02" db="EMBL/GenBank/DDBJ databases">
        <title>FDA dAtabase for Regulatory Grade micrObial Sequences (FDA-ARGOS): Supporting development and validation of Infectious Disease Dx tests.</title>
        <authorList>
            <person name="Duncan R."/>
            <person name="Fisher C."/>
            <person name="Tallon L."/>
            <person name="Sadzewicz L."/>
            <person name="Sengamalay N."/>
            <person name="Ott S."/>
            <person name="Godinez A."/>
            <person name="Nagaraj S."/>
            <person name="Vavikolanu K."/>
            <person name="Nadendla S."/>
            <person name="Aluvathingal J."/>
            <person name="Sichtig H."/>
        </authorList>
    </citation>
    <scope>NUCLEOTIDE SEQUENCE [LARGE SCALE GENOMIC DNA]</scope>
    <source>
        <strain evidence="17">FDAARGOS_361</strain>
    </source>
</reference>
<accession>A0A504XBA6</accession>
<evidence type="ECO:0000313" key="17">
    <source>
        <dbReference type="Proteomes" id="UP000318447"/>
    </source>
</evidence>
<dbReference type="Proteomes" id="UP000318447">
    <property type="component" value="Unassembled WGS sequence"/>
</dbReference>
<feature type="compositionally biased region" description="Basic and acidic residues" evidence="13">
    <location>
        <begin position="19"/>
        <end position="28"/>
    </location>
</feature>
<dbReference type="Gene3D" id="3.10.120.10">
    <property type="entry name" value="Cytochrome b5-like heme/steroid binding domain"/>
    <property type="match status" value="1"/>
</dbReference>
<keyword evidence="5" id="KW-0479">Metal-binding</keyword>
<evidence type="ECO:0000256" key="9">
    <source>
        <dbReference type="ARBA" id="ARBA00023004"/>
    </source>
</evidence>
<dbReference type="InterPro" id="IPR001199">
    <property type="entry name" value="Cyt_B5-like_heme/steroid-bd"/>
</dbReference>
<feature type="domain" description="Cytochrome b5 heme-binding" evidence="15">
    <location>
        <begin position="459"/>
        <end position="553"/>
    </location>
</feature>
<keyword evidence="10" id="KW-0443">Lipid metabolism</keyword>
<keyword evidence="12" id="KW-0275">Fatty acid biosynthesis</keyword>
<sequence>MTRQADEQKSMRKVTGSGEAEKTSKLRTDDLAALQERMKKLHAEVTQQSEAKEQRARELAAVPVADEDVQVVAAALTVTPECARSLLQEKNGDVTAVLRDAVGLPKARARTLRESLGKMLQAVQNLFTCSVLSTDETKPKEEREVPQWSKGNFQYNWIGIYIIGVPLLFVLLGLCLRVPLSFSLLQWLAFFGVVTGMVGVTTGYHRLFSHGAFTGGQAMQWVCAFIGAGAFQGSIKWWARNHRVHHKYTDTSKDPYDARRGFIFTHFGWFVMRMDYDLLGDADVSDLKDSLVVEFQRKYFAAIATMTGILIPLMVAGATTGEWAGAFFWVVWLKIFLVHQFSFFINSLAHTDLFGATRPYADDKTPHDSVVFAIINLGEGYHNYHHQFPNDYRNGHLWYHIDMTKWYIFMCSFLGFCDNLQRAPRTVVDRAAAVQAVCTHGRKLQEAVEKVKQLEVPADKEYAWDDVRAEVEQGRKLLVMDGYVLDLERPIPVDPAWAQTDKKISWLNTHPGGRALLLAYVGKDATAAFNGGVYGHTTGARSYLPELRVGHMKERPASSASGKEGSAAVCKGQCITLPRRRDVIL</sequence>
<evidence type="ECO:0000256" key="12">
    <source>
        <dbReference type="ARBA" id="ARBA00023160"/>
    </source>
</evidence>
<dbReference type="GO" id="GO:0006636">
    <property type="term" value="P:unsaturated fatty acid biosynthetic process"/>
    <property type="evidence" value="ECO:0007669"/>
    <property type="project" value="TreeGrafter"/>
</dbReference>
<evidence type="ECO:0000256" key="8">
    <source>
        <dbReference type="ARBA" id="ARBA00023002"/>
    </source>
</evidence>
<keyword evidence="3" id="KW-0444">Lipid biosynthesis</keyword>
<protein>
    <submittedName>
        <fullName evidence="16">Fatty acid desaturase family protein</fullName>
    </submittedName>
</protein>
<feature type="transmembrane region" description="Helical" evidence="14">
    <location>
        <begin position="155"/>
        <end position="176"/>
    </location>
</feature>
<feature type="transmembrane region" description="Helical" evidence="14">
    <location>
        <begin position="326"/>
        <end position="349"/>
    </location>
</feature>
<evidence type="ECO:0000256" key="14">
    <source>
        <dbReference type="SAM" id="Phobius"/>
    </source>
</evidence>
<dbReference type="Pfam" id="PF00173">
    <property type="entry name" value="Cyt-b5"/>
    <property type="match status" value="1"/>
</dbReference>
<comment type="similarity">
    <text evidence="2">Belongs to the fatty acid desaturase type 1 family.</text>
</comment>
<keyword evidence="8" id="KW-0560">Oxidoreductase</keyword>
<dbReference type="Pfam" id="PF00487">
    <property type="entry name" value="FA_desaturase"/>
    <property type="match status" value="1"/>
</dbReference>
<dbReference type="AlphaFoldDB" id="A0A504XBA6"/>
<dbReference type="CDD" id="cd03505">
    <property type="entry name" value="Delta9-FADS-like"/>
    <property type="match status" value="1"/>
</dbReference>
<dbReference type="VEuPathDB" id="TriTrypDB:LDHU3_14.0720"/>
<keyword evidence="7 14" id="KW-1133">Transmembrane helix</keyword>
<dbReference type="PANTHER" id="PTHR11351:SF31">
    <property type="entry name" value="DESATURASE 1, ISOFORM A-RELATED"/>
    <property type="match status" value="1"/>
</dbReference>
<evidence type="ECO:0000256" key="6">
    <source>
        <dbReference type="ARBA" id="ARBA00022832"/>
    </source>
</evidence>
<dbReference type="InterPro" id="IPR036400">
    <property type="entry name" value="Cyt_B5-like_heme/steroid_sf"/>
</dbReference>